<accession>A0A084FWC5</accession>
<gene>
    <name evidence="2" type="ORF">SAPIO_CDS10092</name>
</gene>
<feature type="region of interest" description="Disordered" evidence="1">
    <location>
        <begin position="151"/>
        <end position="184"/>
    </location>
</feature>
<sequence length="434" mass="47532">MARASGIPGNSTEWEDCMHDEGLDSGEIKVSDISYRSASKLDSRMFLCLKILVGRYHPSQLNVQAIVDASYEPPDFELLKDVIDKCDGQGDPFWVKGLKPNLFSLHQYLTHLVMNSEKIEPDDEASKLTIFQQYLQKKNEKKAIAAMKALSVSSPPPGSTASTSPPSASSTSSSSASPVVAASPSSNPQAQYEAVVNMSLVVFLSSIRLHSTELESAWVAHWHPDPKAFVLKNSQGQQLLQARVDGYLSRKGSRDAFAILETKPFVREAKRDDIERQEGAQMAAWIASDPRSKAPGVLRKANERDIRRRVLISQDRHEIYVTIAEYDVDYVEYITDERVGGLAGRKTPPSPSRPPVKKRANSDSSSESGASSHASSHPPSHASSHASSKGSSHGRGPDAGFLKMNVYGPFRINHAREMKNLAQIVTHLCVALLA</sequence>
<protein>
    <submittedName>
        <fullName evidence="2">Uncharacterized protein</fullName>
    </submittedName>
</protein>
<name>A0A084FWC5_PSEDA</name>
<feature type="region of interest" description="Disordered" evidence="1">
    <location>
        <begin position="341"/>
        <end position="397"/>
    </location>
</feature>
<keyword evidence="3" id="KW-1185">Reference proteome</keyword>
<evidence type="ECO:0000313" key="2">
    <source>
        <dbReference type="EMBL" id="KEZ39387.1"/>
    </source>
</evidence>
<evidence type="ECO:0000256" key="1">
    <source>
        <dbReference type="SAM" id="MobiDB-lite"/>
    </source>
</evidence>
<dbReference type="AlphaFoldDB" id="A0A084FWC5"/>
<reference evidence="2 3" key="1">
    <citation type="journal article" date="2014" name="Genome Announc.">
        <title>Draft genome sequence of the pathogenic fungus Scedosporium apiospermum.</title>
        <authorList>
            <person name="Vandeputte P."/>
            <person name="Ghamrawi S."/>
            <person name="Rechenmann M."/>
            <person name="Iltis A."/>
            <person name="Giraud S."/>
            <person name="Fleury M."/>
            <person name="Thornton C."/>
            <person name="Delhaes L."/>
            <person name="Meyer W."/>
            <person name="Papon N."/>
            <person name="Bouchara J.P."/>
        </authorList>
    </citation>
    <scope>NUCLEOTIDE SEQUENCE [LARGE SCALE GENOMIC DNA]</scope>
    <source>
        <strain evidence="2 3">IHEM 14462</strain>
    </source>
</reference>
<dbReference type="Proteomes" id="UP000028545">
    <property type="component" value="Unassembled WGS sequence"/>
</dbReference>
<evidence type="ECO:0000313" key="3">
    <source>
        <dbReference type="Proteomes" id="UP000028545"/>
    </source>
</evidence>
<dbReference type="VEuPathDB" id="FungiDB:SAPIO_CDS10092"/>
<feature type="compositionally biased region" description="Low complexity" evidence="1">
    <location>
        <begin position="362"/>
        <end position="391"/>
    </location>
</feature>
<proteinExistence type="predicted"/>
<feature type="compositionally biased region" description="Low complexity" evidence="1">
    <location>
        <begin position="159"/>
        <end position="184"/>
    </location>
</feature>
<dbReference type="EMBL" id="JOWA01000154">
    <property type="protein sequence ID" value="KEZ39387.1"/>
    <property type="molecule type" value="Genomic_DNA"/>
</dbReference>
<dbReference type="RefSeq" id="XP_016639186.1">
    <property type="nucleotide sequence ID" value="XM_016783744.1"/>
</dbReference>
<dbReference type="KEGG" id="sapo:SAPIO_CDS10092"/>
<organism evidence="2 3">
    <name type="scientific">Pseudallescheria apiosperma</name>
    <name type="common">Scedosporium apiospermum</name>
    <dbReference type="NCBI Taxonomy" id="563466"/>
    <lineage>
        <taxon>Eukaryota</taxon>
        <taxon>Fungi</taxon>
        <taxon>Dikarya</taxon>
        <taxon>Ascomycota</taxon>
        <taxon>Pezizomycotina</taxon>
        <taxon>Sordariomycetes</taxon>
        <taxon>Hypocreomycetidae</taxon>
        <taxon>Microascales</taxon>
        <taxon>Microascaceae</taxon>
        <taxon>Scedosporium</taxon>
    </lineage>
</organism>
<comment type="caution">
    <text evidence="2">The sequence shown here is derived from an EMBL/GenBank/DDBJ whole genome shotgun (WGS) entry which is preliminary data.</text>
</comment>
<dbReference type="GeneID" id="27719254"/>
<dbReference type="OrthoDB" id="4583057at2759"/>
<dbReference type="HOGENOM" id="CLU_046151_0_0_1"/>